<gene>
    <name evidence="2" type="ORF">VJ786_00475</name>
</gene>
<protein>
    <submittedName>
        <fullName evidence="2">Uncharacterized protein</fullName>
    </submittedName>
</protein>
<evidence type="ECO:0000313" key="2">
    <source>
        <dbReference type="EMBL" id="MEI5983363.1"/>
    </source>
</evidence>
<organism evidence="2 3">
    <name type="scientific">Sphingobacterium tenebrionis</name>
    <dbReference type="NCBI Taxonomy" id="3111775"/>
    <lineage>
        <taxon>Bacteria</taxon>
        <taxon>Pseudomonadati</taxon>
        <taxon>Bacteroidota</taxon>
        <taxon>Sphingobacteriia</taxon>
        <taxon>Sphingobacteriales</taxon>
        <taxon>Sphingobacteriaceae</taxon>
        <taxon>Sphingobacterium</taxon>
    </lineage>
</organism>
<dbReference type="EMBL" id="JAYLLN010000001">
    <property type="protein sequence ID" value="MEI5983363.1"/>
    <property type="molecule type" value="Genomic_DNA"/>
</dbReference>
<name>A0ABU8I1F0_9SPHI</name>
<evidence type="ECO:0000256" key="1">
    <source>
        <dbReference type="SAM" id="Coils"/>
    </source>
</evidence>
<proteinExistence type="predicted"/>
<reference evidence="2 3" key="1">
    <citation type="submission" date="2024-01" db="EMBL/GenBank/DDBJ databases">
        <title>Sphingobacterium tenebrionis sp. nov., a novel endophyte isolated from tenebrio molitor intestines.</title>
        <authorList>
            <person name="Zhang C."/>
        </authorList>
    </citation>
    <scope>NUCLEOTIDE SEQUENCE [LARGE SCALE GENOMIC DNA]</scope>
    <source>
        <strain evidence="2 3">PU5-4</strain>
    </source>
</reference>
<feature type="coiled-coil region" evidence="1">
    <location>
        <begin position="2"/>
        <end position="29"/>
    </location>
</feature>
<comment type="caution">
    <text evidence="2">The sequence shown here is derived from an EMBL/GenBank/DDBJ whole genome shotgun (WGS) entry which is preliminary data.</text>
</comment>
<dbReference type="Proteomes" id="UP001363035">
    <property type="component" value="Unassembled WGS sequence"/>
</dbReference>
<accession>A0ABU8I1F0</accession>
<keyword evidence="1" id="KW-0175">Coiled coil</keyword>
<sequence length="53" mass="6348">MKEFKEKELNGFKSEINQLRDDNELLKSLVAKNDQIIDLQFKRIAKLEEKLKK</sequence>
<dbReference type="RefSeq" id="WP_336556999.1">
    <property type="nucleotide sequence ID" value="NZ_JAYLLN010000001.1"/>
</dbReference>
<evidence type="ECO:0000313" key="3">
    <source>
        <dbReference type="Proteomes" id="UP001363035"/>
    </source>
</evidence>
<keyword evidence="3" id="KW-1185">Reference proteome</keyword>